<dbReference type="SUPFAM" id="SSF111384">
    <property type="entry name" value="OmpH-like"/>
    <property type="match status" value="1"/>
</dbReference>
<dbReference type="AlphaFoldDB" id="A0A8J6PCN8"/>
<organism evidence="4 5">
    <name type="scientific">Taishania pollutisoli</name>
    <dbReference type="NCBI Taxonomy" id="2766479"/>
    <lineage>
        <taxon>Bacteria</taxon>
        <taxon>Pseudomonadati</taxon>
        <taxon>Bacteroidota</taxon>
        <taxon>Flavobacteriia</taxon>
        <taxon>Flavobacteriales</taxon>
        <taxon>Crocinitomicaceae</taxon>
        <taxon>Taishania</taxon>
    </lineage>
</organism>
<keyword evidence="2" id="KW-0732">Signal</keyword>
<keyword evidence="3" id="KW-1133">Transmembrane helix</keyword>
<dbReference type="GO" id="GO:0051082">
    <property type="term" value="F:unfolded protein binding"/>
    <property type="evidence" value="ECO:0007669"/>
    <property type="project" value="InterPro"/>
</dbReference>
<feature type="transmembrane region" description="Helical" evidence="3">
    <location>
        <begin position="6"/>
        <end position="26"/>
    </location>
</feature>
<comment type="caution">
    <text evidence="4">The sequence shown here is derived from an EMBL/GenBank/DDBJ whole genome shotgun (WGS) entry which is preliminary data.</text>
</comment>
<name>A0A8J6PCN8_9FLAO</name>
<comment type="similarity">
    <text evidence="1">Belongs to the Skp family.</text>
</comment>
<dbReference type="EMBL" id="JACVEL010000006">
    <property type="protein sequence ID" value="MBC9812763.1"/>
    <property type="molecule type" value="Genomic_DNA"/>
</dbReference>
<dbReference type="PANTHER" id="PTHR35089">
    <property type="entry name" value="CHAPERONE PROTEIN SKP"/>
    <property type="match status" value="1"/>
</dbReference>
<evidence type="ECO:0000256" key="2">
    <source>
        <dbReference type="ARBA" id="ARBA00022729"/>
    </source>
</evidence>
<dbReference type="Proteomes" id="UP000652681">
    <property type="component" value="Unassembled WGS sequence"/>
</dbReference>
<keyword evidence="3" id="KW-0472">Membrane</keyword>
<dbReference type="GO" id="GO:0005829">
    <property type="term" value="C:cytosol"/>
    <property type="evidence" value="ECO:0007669"/>
    <property type="project" value="TreeGrafter"/>
</dbReference>
<proteinExistence type="inferred from homology"/>
<evidence type="ECO:0000313" key="4">
    <source>
        <dbReference type="EMBL" id="MBC9812763.1"/>
    </source>
</evidence>
<sequence>MKKTHYFLIGAVIISTSIAVYSFFATPKIAVVDFKRLVNDYQGMKDATLEYEKKMTGWNTTSDSLTDAIKNELSDYYADSAFLSKQERVNRETKIISMRNKFMEFSKGLEENAMAEDQKMTIEVVNQVLSFVEKYGNDKGYDVILGKNEGDEVLYRKASMDITNELLQALNRNYEGF</sequence>
<dbReference type="GO" id="GO:0050821">
    <property type="term" value="P:protein stabilization"/>
    <property type="evidence" value="ECO:0007669"/>
    <property type="project" value="TreeGrafter"/>
</dbReference>
<dbReference type="Pfam" id="PF03938">
    <property type="entry name" value="OmpH"/>
    <property type="match status" value="1"/>
</dbReference>
<gene>
    <name evidence="4" type="ORF">H9Y05_09795</name>
</gene>
<keyword evidence="3" id="KW-0812">Transmembrane</keyword>
<dbReference type="PANTHER" id="PTHR35089:SF1">
    <property type="entry name" value="CHAPERONE PROTEIN SKP"/>
    <property type="match status" value="1"/>
</dbReference>
<dbReference type="Gene3D" id="3.30.910.20">
    <property type="entry name" value="Skp domain"/>
    <property type="match status" value="1"/>
</dbReference>
<dbReference type="InterPro" id="IPR005632">
    <property type="entry name" value="Chaperone_Skp"/>
</dbReference>
<dbReference type="RefSeq" id="WP_163491755.1">
    <property type="nucleotide sequence ID" value="NZ_JACVEL010000006.1"/>
</dbReference>
<keyword evidence="5" id="KW-1185">Reference proteome</keyword>
<evidence type="ECO:0000313" key="5">
    <source>
        <dbReference type="Proteomes" id="UP000652681"/>
    </source>
</evidence>
<dbReference type="SMART" id="SM00935">
    <property type="entry name" value="OmpH"/>
    <property type="match status" value="1"/>
</dbReference>
<dbReference type="InterPro" id="IPR024930">
    <property type="entry name" value="Skp_dom_sf"/>
</dbReference>
<protein>
    <submittedName>
        <fullName evidence="4">OmpH family outer membrane protein</fullName>
    </submittedName>
</protein>
<reference evidence="4" key="1">
    <citation type="submission" date="2020-09" db="EMBL/GenBank/DDBJ databases">
        <title>Taishania pollutisoli gen. nov., sp. nov., Isolated from Tetrabromobisphenol A-Contaminated Soil.</title>
        <authorList>
            <person name="Chen Q."/>
        </authorList>
    </citation>
    <scope>NUCLEOTIDE SEQUENCE</scope>
    <source>
        <strain evidence="4">CZZ-1</strain>
    </source>
</reference>
<accession>A0A8J6PCN8</accession>
<evidence type="ECO:0000256" key="3">
    <source>
        <dbReference type="SAM" id="Phobius"/>
    </source>
</evidence>
<evidence type="ECO:0000256" key="1">
    <source>
        <dbReference type="ARBA" id="ARBA00009091"/>
    </source>
</evidence>